<feature type="region of interest" description="Disordered" evidence="1">
    <location>
        <begin position="88"/>
        <end position="121"/>
    </location>
</feature>
<evidence type="ECO:0000313" key="4">
    <source>
        <dbReference type="Proteomes" id="UP001152622"/>
    </source>
</evidence>
<dbReference type="InterPro" id="IPR058042">
    <property type="entry name" value="CAMSAP_N"/>
</dbReference>
<accession>A0A9Q1EV26</accession>
<reference evidence="3" key="1">
    <citation type="journal article" date="2023" name="Science">
        <title>Genome structures resolve the early diversification of teleost fishes.</title>
        <authorList>
            <person name="Parey E."/>
            <person name="Louis A."/>
            <person name="Montfort J."/>
            <person name="Bouchez O."/>
            <person name="Roques C."/>
            <person name="Iampietro C."/>
            <person name="Lluch J."/>
            <person name="Castinel A."/>
            <person name="Donnadieu C."/>
            <person name="Desvignes T."/>
            <person name="Floi Bucao C."/>
            <person name="Jouanno E."/>
            <person name="Wen M."/>
            <person name="Mejri S."/>
            <person name="Dirks R."/>
            <person name="Jansen H."/>
            <person name="Henkel C."/>
            <person name="Chen W.J."/>
            <person name="Zahm M."/>
            <person name="Cabau C."/>
            <person name="Klopp C."/>
            <person name="Thompson A.W."/>
            <person name="Robinson-Rechavi M."/>
            <person name="Braasch I."/>
            <person name="Lecointre G."/>
            <person name="Bobe J."/>
            <person name="Postlethwait J.H."/>
            <person name="Berthelot C."/>
            <person name="Roest Crollius H."/>
            <person name="Guiguen Y."/>
        </authorList>
    </citation>
    <scope>NUCLEOTIDE SEQUENCE</scope>
    <source>
        <strain evidence="3">WJC10195</strain>
    </source>
</reference>
<gene>
    <name evidence="3" type="ORF">SKAU_G00298000</name>
</gene>
<keyword evidence="4" id="KW-1185">Reference proteome</keyword>
<organism evidence="3 4">
    <name type="scientific">Synaphobranchus kaupii</name>
    <name type="common">Kaup's arrowtooth eel</name>
    <dbReference type="NCBI Taxonomy" id="118154"/>
    <lineage>
        <taxon>Eukaryota</taxon>
        <taxon>Metazoa</taxon>
        <taxon>Chordata</taxon>
        <taxon>Craniata</taxon>
        <taxon>Vertebrata</taxon>
        <taxon>Euteleostomi</taxon>
        <taxon>Actinopterygii</taxon>
        <taxon>Neopterygii</taxon>
        <taxon>Teleostei</taxon>
        <taxon>Anguilliformes</taxon>
        <taxon>Synaphobranchidae</taxon>
        <taxon>Synaphobranchus</taxon>
    </lineage>
</organism>
<dbReference type="Proteomes" id="UP001152622">
    <property type="component" value="Chromosome 12"/>
</dbReference>
<dbReference type="GO" id="GO:0007026">
    <property type="term" value="P:negative regulation of microtubule depolymerization"/>
    <property type="evidence" value="ECO:0007669"/>
    <property type="project" value="TreeGrafter"/>
</dbReference>
<dbReference type="GO" id="GO:0051011">
    <property type="term" value="F:microtubule minus-end binding"/>
    <property type="evidence" value="ECO:0007669"/>
    <property type="project" value="TreeGrafter"/>
</dbReference>
<dbReference type="AlphaFoldDB" id="A0A9Q1EV26"/>
<dbReference type="EMBL" id="JAINUF010000012">
    <property type="protein sequence ID" value="KAJ8345607.1"/>
    <property type="molecule type" value="Genomic_DNA"/>
</dbReference>
<evidence type="ECO:0000313" key="3">
    <source>
        <dbReference type="EMBL" id="KAJ8345607.1"/>
    </source>
</evidence>
<feature type="compositionally biased region" description="Pro residues" evidence="1">
    <location>
        <begin position="110"/>
        <end position="121"/>
    </location>
</feature>
<comment type="caution">
    <text evidence="3">The sequence shown here is derived from an EMBL/GenBank/DDBJ whole genome shotgun (WGS) entry which is preliminary data.</text>
</comment>
<dbReference type="GO" id="GO:0036449">
    <property type="term" value="C:microtubule minus-end"/>
    <property type="evidence" value="ECO:0007669"/>
    <property type="project" value="TreeGrafter"/>
</dbReference>
<feature type="domain" description="CASAMP N-terminal" evidence="2">
    <location>
        <begin position="17"/>
        <end position="79"/>
    </location>
</feature>
<sequence>MDSAMVDSNATRRTLVVPDVKPSDQYDFTRAKICASLGWLLAKSYGTAENVPVDLRDPFYSDQYEQEHMKPPVTRLLQSWRALLSHLQPAPRCSKPAPTTRGPCGDATSPPEPPRQPGLVS</sequence>
<dbReference type="InterPro" id="IPR032940">
    <property type="entry name" value="CAMSAP"/>
</dbReference>
<dbReference type="PANTHER" id="PTHR21595:SF2">
    <property type="entry name" value="CALMODULIN-REGULATED SPECTRIN-ASSOCIATED PROTEIN 3"/>
    <property type="match status" value="1"/>
</dbReference>
<dbReference type="PANTHER" id="PTHR21595">
    <property type="entry name" value="PATRONIN"/>
    <property type="match status" value="1"/>
</dbReference>
<dbReference type="Pfam" id="PF25532">
    <property type="entry name" value="CH_CAMSAP2_N"/>
    <property type="match status" value="1"/>
</dbReference>
<dbReference type="OrthoDB" id="2125658at2759"/>
<proteinExistence type="predicted"/>
<dbReference type="GO" id="GO:0031122">
    <property type="term" value="P:cytoplasmic microtubule organization"/>
    <property type="evidence" value="ECO:0007669"/>
    <property type="project" value="TreeGrafter"/>
</dbReference>
<evidence type="ECO:0000259" key="2">
    <source>
        <dbReference type="Pfam" id="PF25532"/>
    </source>
</evidence>
<protein>
    <recommendedName>
        <fullName evidence="2">CASAMP N-terminal domain-containing protein</fullName>
    </recommendedName>
</protein>
<evidence type="ECO:0000256" key="1">
    <source>
        <dbReference type="SAM" id="MobiDB-lite"/>
    </source>
</evidence>
<name>A0A9Q1EV26_SYNKA</name>
<dbReference type="GO" id="GO:0005516">
    <property type="term" value="F:calmodulin binding"/>
    <property type="evidence" value="ECO:0007669"/>
    <property type="project" value="InterPro"/>
</dbReference>